<reference evidence="9 10" key="1">
    <citation type="journal article" date="2021" name="Microb. Ecol.">
        <title>A Generalist Lifestyle Allows Rare Gardnerella spp. to Persist at Low Levels in the Vaginal Microbiome.</title>
        <authorList>
            <person name="Khan S."/>
            <person name="Vancuren S.J."/>
            <person name="Hill J.E."/>
        </authorList>
    </citation>
    <scope>NUCLEOTIDE SEQUENCE [LARGE SCALE GENOMIC DNA]</scope>
    <source>
        <strain evidence="9 10">GH020</strain>
    </source>
</reference>
<comment type="catalytic activity">
    <reaction evidence="7">
        <text>DNA(n) + a 2'-deoxyribonucleoside 5'-triphosphate = DNA(n+1) + diphosphate</text>
        <dbReference type="Rhea" id="RHEA:22508"/>
        <dbReference type="Rhea" id="RHEA-COMP:17339"/>
        <dbReference type="Rhea" id="RHEA-COMP:17340"/>
        <dbReference type="ChEBI" id="CHEBI:33019"/>
        <dbReference type="ChEBI" id="CHEBI:61560"/>
        <dbReference type="ChEBI" id="CHEBI:173112"/>
        <dbReference type="EC" id="2.7.7.7"/>
    </reaction>
</comment>
<evidence type="ECO:0000313" key="10">
    <source>
        <dbReference type="Proteomes" id="UP000257886"/>
    </source>
</evidence>
<evidence type="ECO:0000256" key="5">
    <source>
        <dbReference type="ARBA" id="ARBA00022932"/>
    </source>
</evidence>
<keyword evidence="2" id="KW-0808">Transferase</keyword>
<dbReference type="EC" id="2.7.7.7" evidence="1"/>
<comment type="similarity">
    <text evidence="6">Belongs to the DNA polymerase HolA subunit family.</text>
</comment>
<evidence type="ECO:0000256" key="2">
    <source>
        <dbReference type="ARBA" id="ARBA00022679"/>
    </source>
</evidence>
<evidence type="ECO:0000313" key="9">
    <source>
        <dbReference type="EMBL" id="MDZ7544687.1"/>
    </source>
</evidence>
<keyword evidence="4" id="KW-0235">DNA replication</keyword>
<dbReference type="Proteomes" id="UP000257886">
    <property type="component" value="Unassembled WGS sequence"/>
</dbReference>
<sequence length="329" mass="35495">MQTLKNFAPLTIVVGGDAYLNDLNARDLKTRILDSCPDADVVNLDALIADKYAFITATGPSLFSSGTIVVINNLEQANEDLVEAIIEFCASKSKSKTNAKSNENDCWVIARHEGGVKGKSIVTKLEKAGANKITVPDLKKDDARLNFVLSLFERQNRKVEPAAAARIVEVLGGKTDQLASLCSQLCFDFEDNPITLKIVDQYLISDPQVTGFFVADKAAQGNAGQAILASRRAILQGVDPIALIGALSVKMRIIAKAIAVKNGEISNAQAKVNPWALKMAMRDLGGWSENGIRKCFMCLAWADEQCKGGASDADYALEKCISMIALRGR</sequence>
<keyword evidence="5" id="KW-0239">DNA-directed DNA polymerase</keyword>
<organism evidence="9 10">
    <name type="scientific">Gardnerella piotii</name>
    <dbReference type="NCBI Taxonomy" id="2792977"/>
    <lineage>
        <taxon>Bacteria</taxon>
        <taxon>Bacillati</taxon>
        <taxon>Actinomycetota</taxon>
        <taxon>Actinomycetes</taxon>
        <taxon>Bifidobacteriales</taxon>
        <taxon>Bifidobacteriaceae</taxon>
        <taxon>Gardnerella</taxon>
    </lineage>
</organism>
<dbReference type="SUPFAM" id="SSF48019">
    <property type="entry name" value="post-AAA+ oligomerization domain-like"/>
    <property type="match status" value="1"/>
</dbReference>
<dbReference type="Gene3D" id="1.20.272.10">
    <property type="match status" value="1"/>
</dbReference>
<evidence type="ECO:0000256" key="1">
    <source>
        <dbReference type="ARBA" id="ARBA00012417"/>
    </source>
</evidence>
<comment type="caution">
    <text evidence="9">The sequence shown here is derived from an EMBL/GenBank/DDBJ whole genome shotgun (WGS) entry which is preliminary data.</text>
</comment>
<keyword evidence="3" id="KW-0548">Nucleotidyltransferase</keyword>
<dbReference type="InterPro" id="IPR005790">
    <property type="entry name" value="DNA_polIII_delta"/>
</dbReference>
<name>A0ABU5MQI5_9BIFI</name>
<dbReference type="InterPro" id="IPR008921">
    <property type="entry name" value="DNA_pol3_clamp-load_cplx_C"/>
</dbReference>
<evidence type="ECO:0000259" key="8">
    <source>
        <dbReference type="Pfam" id="PF21694"/>
    </source>
</evidence>
<protein>
    <recommendedName>
        <fullName evidence="1">DNA-directed DNA polymerase</fullName>
        <ecNumber evidence="1">2.7.7.7</ecNumber>
    </recommendedName>
</protein>
<dbReference type="NCBIfam" id="TIGR01128">
    <property type="entry name" value="holA"/>
    <property type="match status" value="1"/>
</dbReference>
<gene>
    <name evidence="9" type="ORF">CG393_003210</name>
</gene>
<dbReference type="InterPro" id="IPR048466">
    <property type="entry name" value="DNA_pol3_delta-like_C"/>
</dbReference>
<dbReference type="EMBL" id="NNRR02000001">
    <property type="protein sequence ID" value="MDZ7544687.1"/>
    <property type="molecule type" value="Genomic_DNA"/>
</dbReference>
<dbReference type="PANTHER" id="PTHR34388">
    <property type="entry name" value="DNA POLYMERASE III SUBUNIT DELTA"/>
    <property type="match status" value="1"/>
</dbReference>
<evidence type="ECO:0000256" key="7">
    <source>
        <dbReference type="ARBA" id="ARBA00049244"/>
    </source>
</evidence>
<evidence type="ECO:0000256" key="4">
    <source>
        <dbReference type="ARBA" id="ARBA00022705"/>
    </source>
</evidence>
<dbReference type="SUPFAM" id="SSF52540">
    <property type="entry name" value="P-loop containing nucleoside triphosphate hydrolases"/>
    <property type="match status" value="1"/>
</dbReference>
<evidence type="ECO:0000256" key="6">
    <source>
        <dbReference type="ARBA" id="ARBA00034754"/>
    </source>
</evidence>
<proteinExistence type="inferred from homology"/>
<accession>A0ABU5MQI5</accession>
<dbReference type="RefSeq" id="WP_116438388.1">
    <property type="nucleotide sequence ID" value="NZ_NNRR02000001.1"/>
</dbReference>
<dbReference type="PANTHER" id="PTHR34388:SF1">
    <property type="entry name" value="DNA POLYMERASE III SUBUNIT DELTA"/>
    <property type="match status" value="1"/>
</dbReference>
<feature type="domain" description="DNA polymerase III delta subunit-like C-terminal" evidence="8">
    <location>
        <begin position="212"/>
        <end position="321"/>
    </location>
</feature>
<evidence type="ECO:0000256" key="3">
    <source>
        <dbReference type="ARBA" id="ARBA00022695"/>
    </source>
</evidence>
<keyword evidence="10" id="KW-1185">Reference proteome</keyword>
<dbReference type="InterPro" id="IPR027417">
    <property type="entry name" value="P-loop_NTPase"/>
</dbReference>
<dbReference type="Pfam" id="PF21694">
    <property type="entry name" value="DNA_pol3_delta_C"/>
    <property type="match status" value="1"/>
</dbReference>